<organism evidence="2">
    <name type="scientific">Sus scrofa</name>
    <name type="common">Pig</name>
    <dbReference type="NCBI Taxonomy" id="9823"/>
    <lineage>
        <taxon>Eukaryota</taxon>
        <taxon>Metazoa</taxon>
        <taxon>Chordata</taxon>
        <taxon>Craniata</taxon>
        <taxon>Vertebrata</taxon>
        <taxon>Euteleostomi</taxon>
        <taxon>Mammalia</taxon>
        <taxon>Eutheria</taxon>
        <taxon>Laurasiatheria</taxon>
        <taxon>Artiodactyla</taxon>
        <taxon>Suina</taxon>
        <taxon>Suidae</taxon>
        <taxon>Sus</taxon>
    </lineage>
</organism>
<dbReference type="EMBL" id="DQIR01055512">
    <property type="protein sequence ID" value="HDA10988.1"/>
    <property type="molecule type" value="Transcribed_RNA"/>
</dbReference>
<reference evidence="2" key="1">
    <citation type="journal article" date="2019" name="PeerJ">
        <title>Genes of the pig, Sus scrofa, reconstructed with EvidentialGene.</title>
        <authorList>
            <person name="Gilbert D.G."/>
        </authorList>
    </citation>
    <scope>NUCLEOTIDE SEQUENCE</scope>
</reference>
<name>A0A480GJT9_PIG</name>
<feature type="compositionally biased region" description="Low complexity" evidence="1">
    <location>
        <begin position="246"/>
        <end position="259"/>
    </location>
</feature>
<sequence length="297" mass="29684">MGLLLGSAWRGSTPRCPAPHPGGCPLGSTSHSPAEAAGSPSGASLLRRPTPPPGARAAGWCTPAAAAASSSPPPPVTAASPDPGSRAPAPACCGPAGSRCDSARRPRRSPSAGTPREPGPAHHCPLPHSPRWSLGGRPPGAHPGWAPQGLGRSSGTGWCCRVPQAGPWRTSPLGPGRPSGSASHPAVASQPSSAPGRAASAACALKAAGGASSGPVRPPLSSPLGSESRDPYRSSPGHLQPQEDLPPLSGSPSGVSGAGNLQGHEAQGMFWGSQEHQRSWPPPGLLVTLYYRWAGLE</sequence>
<feature type="region of interest" description="Disordered" evidence="1">
    <location>
        <begin position="1"/>
        <end position="281"/>
    </location>
</feature>
<feature type="compositionally biased region" description="Low complexity" evidence="1">
    <location>
        <begin position="77"/>
        <end position="100"/>
    </location>
</feature>
<evidence type="ECO:0000256" key="1">
    <source>
        <dbReference type="SAM" id="MobiDB-lite"/>
    </source>
</evidence>
<proteinExistence type="predicted"/>
<accession>A0A480GJT9</accession>
<dbReference type="AlphaFoldDB" id="A0A480GJT9"/>
<evidence type="ECO:0000313" key="2">
    <source>
        <dbReference type="EMBL" id="HDA12289.1"/>
    </source>
</evidence>
<feature type="compositionally biased region" description="Low complexity" evidence="1">
    <location>
        <begin position="32"/>
        <end position="48"/>
    </location>
</feature>
<feature type="compositionally biased region" description="Low complexity" evidence="1">
    <location>
        <begin position="55"/>
        <end position="70"/>
    </location>
</feature>
<protein>
    <submittedName>
        <fullName evidence="2">Protein HEXIM2</fullName>
    </submittedName>
</protein>
<dbReference type="EMBL" id="DQIR01056813">
    <property type="protein sequence ID" value="HDA12289.1"/>
    <property type="molecule type" value="Transcribed_RNA"/>
</dbReference>
<feature type="compositionally biased region" description="Low complexity" evidence="1">
    <location>
        <begin position="188"/>
        <end position="214"/>
    </location>
</feature>